<name>A0A2T7EL56_9POAL</name>
<dbReference type="Proteomes" id="UP000244336">
    <property type="component" value="Chromosome 2"/>
</dbReference>
<feature type="compositionally biased region" description="Basic and acidic residues" evidence="1">
    <location>
        <begin position="27"/>
        <end position="43"/>
    </location>
</feature>
<evidence type="ECO:0000256" key="1">
    <source>
        <dbReference type="SAM" id="MobiDB-lite"/>
    </source>
</evidence>
<dbReference type="AlphaFoldDB" id="A0A2T7EL56"/>
<proteinExistence type="predicted"/>
<evidence type="ECO:0000313" key="2">
    <source>
        <dbReference type="EMBL" id="PUZ68551.1"/>
    </source>
</evidence>
<dbReference type="Gramene" id="PUZ68551">
    <property type="protein sequence ID" value="PUZ68551"/>
    <property type="gene ID" value="GQ55_2G037400"/>
</dbReference>
<sequence>MLLKLRWSKWQRHGSSRGGFTSGSAQESRRQDGRRRPEDDRPRRAVHGLTASRWLVPGGQEDRRHRITTSSNNCAAAAAAAASLMTKQDGIDMHGADREQPIDATDPIGLEVICRTEHLIPAAFEEPYCLKPECLMSNPE</sequence>
<protein>
    <submittedName>
        <fullName evidence="2">Uncharacterized protein</fullName>
    </submittedName>
</protein>
<keyword evidence="3" id="KW-1185">Reference proteome</keyword>
<evidence type="ECO:0000313" key="3">
    <source>
        <dbReference type="Proteomes" id="UP000244336"/>
    </source>
</evidence>
<dbReference type="EMBL" id="CM009750">
    <property type="protein sequence ID" value="PUZ68551.1"/>
    <property type="molecule type" value="Genomic_DNA"/>
</dbReference>
<accession>A0A2T7EL56</accession>
<dbReference type="Gramene" id="PUZ68552">
    <property type="protein sequence ID" value="PUZ68552"/>
    <property type="gene ID" value="GQ55_2G037400"/>
</dbReference>
<reference evidence="2 3" key="1">
    <citation type="submission" date="2018-04" db="EMBL/GenBank/DDBJ databases">
        <title>WGS assembly of Panicum hallii var. hallii HAL2.</title>
        <authorList>
            <person name="Lovell J."/>
            <person name="Jenkins J."/>
            <person name="Lowry D."/>
            <person name="Mamidi S."/>
            <person name="Sreedasyam A."/>
            <person name="Weng X."/>
            <person name="Barry K."/>
            <person name="Bonette J."/>
            <person name="Campitelli B."/>
            <person name="Daum C."/>
            <person name="Gordon S."/>
            <person name="Gould B."/>
            <person name="Lipzen A."/>
            <person name="MacQueen A."/>
            <person name="Palacio-Mejia J."/>
            <person name="Plott C."/>
            <person name="Shakirov E."/>
            <person name="Shu S."/>
            <person name="Yoshinaga Y."/>
            <person name="Zane M."/>
            <person name="Rokhsar D."/>
            <person name="Grimwood J."/>
            <person name="Schmutz J."/>
            <person name="Juenger T."/>
        </authorList>
    </citation>
    <scope>NUCLEOTIDE SEQUENCE [LARGE SCALE GENOMIC DNA]</scope>
    <source>
        <strain evidence="3">cv. HAL2</strain>
        <strain evidence="2">HAL2</strain>
    </source>
</reference>
<organism evidence="2 3">
    <name type="scientific">Panicum hallii var. hallii</name>
    <dbReference type="NCBI Taxonomy" id="1504633"/>
    <lineage>
        <taxon>Eukaryota</taxon>
        <taxon>Viridiplantae</taxon>
        <taxon>Streptophyta</taxon>
        <taxon>Embryophyta</taxon>
        <taxon>Tracheophyta</taxon>
        <taxon>Spermatophyta</taxon>
        <taxon>Magnoliopsida</taxon>
        <taxon>Liliopsida</taxon>
        <taxon>Poales</taxon>
        <taxon>Poaceae</taxon>
        <taxon>PACMAD clade</taxon>
        <taxon>Panicoideae</taxon>
        <taxon>Panicodae</taxon>
        <taxon>Paniceae</taxon>
        <taxon>Panicinae</taxon>
        <taxon>Panicum</taxon>
        <taxon>Panicum sect. Panicum</taxon>
    </lineage>
</organism>
<gene>
    <name evidence="2" type="ORF">GQ55_2G037400</name>
</gene>
<feature type="region of interest" description="Disordered" evidence="1">
    <location>
        <begin position="13"/>
        <end position="47"/>
    </location>
</feature>
<dbReference type="EMBL" id="CM009750">
    <property type="protein sequence ID" value="PUZ68552.1"/>
    <property type="molecule type" value="Genomic_DNA"/>
</dbReference>